<gene>
    <name evidence="1" type="ORF">RISK_004817</name>
</gene>
<dbReference type="Proteomes" id="UP000036367">
    <property type="component" value="Unassembled WGS sequence"/>
</dbReference>
<protein>
    <submittedName>
        <fullName evidence="1">Uncharacterized protein</fullName>
    </submittedName>
</protein>
<proteinExistence type="predicted"/>
<comment type="caution">
    <text evidence="1">The sequence shown here is derived from an EMBL/GenBank/DDBJ whole genome shotgun (WGS) entry which is preliminary data.</text>
</comment>
<sequence length="78" mass="9277">MTNAWQDKTSKLHDVCKWEGAEPGVDLGRHHRALKNGRRKFRRTRDDRCVVEKKIDHWKKTNLRSPESKAEGRFRFSS</sequence>
<name>A0A0J1B9B1_RHOIS</name>
<keyword evidence="2" id="KW-1185">Reference proteome</keyword>
<evidence type="ECO:0000313" key="2">
    <source>
        <dbReference type="Proteomes" id="UP000036367"/>
    </source>
</evidence>
<evidence type="ECO:0000313" key="1">
    <source>
        <dbReference type="EMBL" id="KLU03051.1"/>
    </source>
</evidence>
<dbReference type="PATRIC" id="fig|595434.4.peg.4573"/>
<dbReference type="AlphaFoldDB" id="A0A0J1B9B1"/>
<dbReference type="EMBL" id="LECT01000041">
    <property type="protein sequence ID" value="KLU03051.1"/>
    <property type="molecule type" value="Genomic_DNA"/>
</dbReference>
<organism evidence="1 2">
    <name type="scientific">Rhodopirellula islandica</name>
    <dbReference type="NCBI Taxonomy" id="595434"/>
    <lineage>
        <taxon>Bacteria</taxon>
        <taxon>Pseudomonadati</taxon>
        <taxon>Planctomycetota</taxon>
        <taxon>Planctomycetia</taxon>
        <taxon>Pirellulales</taxon>
        <taxon>Pirellulaceae</taxon>
        <taxon>Rhodopirellula</taxon>
    </lineage>
</organism>
<reference evidence="1" key="1">
    <citation type="submission" date="2015-05" db="EMBL/GenBank/DDBJ databases">
        <title>Permanent draft genome of Rhodopirellula islandicus K833.</title>
        <authorList>
            <person name="Kizina J."/>
            <person name="Richter M."/>
            <person name="Glockner F.O."/>
            <person name="Harder J."/>
        </authorList>
    </citation>
    <scope>NUCLEOTIDE SEQUENCE [LARGE SCALE GENOMIC DNA]</scope>
    <source>
        <strain evidence="1">K833</strain>
    </source>
</reference>
<accession>A0A0J1B9B1</accession>